<dbReference type="InterPro" id="IPR013324">
    <property type="entry name" value="RNA_pol_sigma_r3/r4-like"/>
</dbReference>
<evidence type="ECO:0000256" key="2">
    <source>
        <dbReference type="ARBA" id="ARBA00023015"/>
    </source>
</evidence>
<sequence>MSVLGEKPDHAELRQALDAGDFRTVGGLTSELVAEGAADQALDVLAEYAAGNRRALEILIEVLDGSGSVRRFAGRMLLDQTAIDDVSQDALISIVESIGSFRHGAKFTSWVYPIVQRRVADYLRRQREGVPLDEEMLPGERMSSIIAARTTVQQALAQLPELYREPVVLRDIDGLSYAEVAEALGRSVGTVKSQISRGRALVAGSLCGEAGGSAR</sequence>
<dbReference type="GO" id="GO:0003677">
    <property type="term" value="F:DNA binding"/>
    <property type="evidence" value="ECO:0007669"/>
    <property type="project" value="UniProtKB-KW"/>
</dbReference>
<feature type="domain" description="RNA polymerase sigma-70 region 2" evidence="6">
    <location>
        <begin position="69"/>
        <end position="127"/>
    </location>
</feature>
<keyword evidence="9" id="KW-1185">Reference proteome</keyword>
<feature type="domain" description="RNA polymerase sigma factor 70 region 4 type 2" evidence="7">
    <location>
        <begin position="152"/>
        <end position="200"/>
    </location>
</feature>
<dbReference type="InterPro" id="IPR013249">
    <property type="entry name" value="RNA_pol_sigma70_r4_t2"/>
</dbReference>
<evidence type="ECO:0000259" key="7">
    <source>
        <dbReference type="Pfam" id="PF08281"/>
    </source>
</evidence>
<dbReference type="Gene3D" id="1.10.10.10">
    <property type="entry name" value="Winged helix-like DNA-binding domain superfamily/Winged helix DNA-binding domain"/>
    <property type="match status" value="1"/>
</dbReference>
<dbReference type="InterPro" id="IPR014284">
    <property type="entry name" value="RNA_pol_sigma-70_dom"/>
</dbReference>
<comment type="similarity">
    <text evidence="1">Belongs to the sigma-70 factor family. ECF subfamily.</text>
</comment>
<keyword evidence="2" id="KW-0805">Transcription regulation</keyword>
<dbReference type="InterPro" id="IPR013325">
    <property type="entry name" value="RNA_pol_sigma_r2"/>
</dbReference>
<dbReference type="GO" id="GO:0016987">
    <property type="term" value="F:sigma factor activity"/>
    <property type="evidence" value="ECO:0007669"/>
    <property type="project" value="UniProtKB-KW"/>
</dbReference>
<dbReference type="EMBL" id="QORO01000003">
    <property type="protein sequence ID" value="RCK58445.1"/>
    <property type="molecule type" value="Genomic_DNA"/>
</dbReference>
<evidence type="ECO:0000256" key="3">
    <source>
        <dbReference type="ARBA" id="ARBA00023082"/>
    </source>
</evidence>
<protein>
    <submittedName>
        <fullName evidence="8">RNA polymerase sigma factor</fullName>
    </submittedName>
</protein>
<dbReference type="InterPro" id="IPR039425">
    <property type="entry name" value="RNA_pol_sigma-70-like"/>
</dbReference>
<dbReference type="PANTHER" id="PTHR43133">
    <property type="entry name" value="RNA POLYMERASE ECF-TYPE SIGMA FACTO"/>
    <property type="match status" value="1"/>
</dbReference>
<gene>
    <name evidence="8" type="ORF">DTO57_09785</name>
</gene>
<dbReference type="OrthoDB" id="3747638at2"/>
<dbReference type="InterPro" id="IPR036388">
    <property type="entry name" value="WH-like_DNA-bd_sf"/>
</dbReference>
<keyword evidence="3" id="KW-0731">Sigma factor</keyword>
<dbReference type="SUPFAM" id="SSF88659">
    <property type="entry name" value="Sigma3 and sigma4 domains of RNA polymerase sigma factors"/>
    <property type="match status" value="1"/>
</dbReference>
<dbReference type="CDD" id="cd06171">
    <property type="entry name" value="Sigma70_r4"/>
    <property type="match status" value="1"/>
</dbReference>
<reference evidence="8 9" key="1">
    <citation type="submission" date="2018-07" db="EMBL/GenBank/DDBJ databases">
        <title>Microbacterium endoborsara sp. nov., a novel actinobacterium isolated from Borszczowia aralocaspica.</title>
        <authorList>
            <person name="An D."/>
        </authorList>
    </citation>
    <scope>NUCLEOTIDE SEQUENCE [LARGE SCALE GENOMIC DNA]</scope>
    <source>
        <strain evidence="8 9">C1.15228</strain>
    </source>
</reference>
<keyword evidence="4" id="KW-0238">DNA-binding</keyword>
<dbReference type="AlphaFoldDB" id="A0A367XXT0"/>
<dbReference type="RefSeq" id="WP_114118049.1">
    <property type="nucleotide sequence ID" value="NZ_BMHU01000002.1"/>
</dbReference>
<evidence type="ECO:0000256" key="1">
    <source>
        <dbReference type="ARBA" id="ARBA00010641"/>
    </source>
</evidence>
<dbReference type="GO" id="GO:0006352">
    <property type="term" value="P:DNA-templated transcription initiation"/>
    <property type="evidence" value="ECO:0007669"/>
    <property type="project" value="InterPro"/>
</dbReference>
<proteinExistence type="inferred from homology"/>
<dbReference type="Gene3D" id="1.10.1740.10">
    <property type="match status" value="1"/>
</dbReference>
<dbReference type="NCBIfam" id="TIGR02937">
    <property type="entry name" value="sigma70-ECF"/>
    <property type="match status" value="1"/>
</dbReference>
<evidence type="ECO:0000313" key="8">
    <source>
        <dbReference type="EMBL" id="RCK58445.1"/>
    </source>
</evidence>
<dbReference type="Pfam" id="PF08281">
    <property type="entry name" value="Sigma70_r4_2"/>
    <property type="match status" value="1"/>
</dbReference>
<evidence type="ECO:0000313" key="9">
    <source>
        <dbReference type="Proteomes" id="UP000253508"/>
    </source>
</evidence>
<dbReference type="SUPFAM" id="SSF88946">
    <property type="entry name" value="Sigma2 domain of RNA polymerase sigma factors"/>
    <property type="match status" value="1"/>
</dbReference>
<keyword evidence="5" id="KW-0804">Transcription</keyword>
<evidence type="ECO:0000256" key="5">
    <source>
        <dbReference type="ARBA" id="ARBA00023163"/>
    </source>
</evidence>
<evidence type="ECO:0000259" key="6">
    <source>
        <dbReference type="Pfam" id="PF04542"/>
    </source>
</evidence>
<dbReference type="PANTHER" id="PTHR43133:SF8">
    <property type="entry name" value="RNA POLYMERASE SIGMA FACTOR HI_1459-RELATED"/>
    <property type="match status" value="1"/>
</dbReference>
<evidence type="ECO:0000256" key="4">
    <source>
        <dbReference type="ARBA" id="ARBA00023125"/>
    </source>
</evidence>
<dbReference type="Proteomes" id="UP000253508">
    <property type="component" value="Unassembled WGS sequence"/>
</dbReference>
<comment type="caution">
    <text evidence="8">The sequence shown here is derived from an EMBL/GenBank/DDBJ whole genome shotgun (WGS) entry which is preliminary data.</text>
</comment>
<organism evidence="8 9">
    <name type="scientific">Microbacterium sorbitolivorans</name>
    <dbReference type="NCBI Taxonomy" id="1867410"/>
    <lineage>
        <taxon>Bacteria</taxon>
        <taxon>Bacillati</taxon>
        <taxon>Actinomycetota</taxon>
        <taxon>Actinomycetes</taxon>
        <taxon>Micrococcales</taxon>
        <taxon>Microbacteriaceae</taxon>
        <taxon>Microbacterium</taxon>
    </lineage>
</organism>
<dbReference type="InterPro" id="IPR007627">
    <property type="entry name" value="RNA_pol_sigma70_r2"/>
</dbReference>
<accession>A0A367XXT0</accession>
<name>A0A367XXT0_9MICO</name>
<dbReference type="Pfam" id="PF04542">
    <property type="entry name" value="Sigma70_r2"/>
    <property type="match status" value="1"/>
</dbReference>